<dbReference type="InterPro" id="IPR019772">
    <property type="entry name" value="Ferrochelatase_AS"/>
</dbReference>
<keyword evidence="2 7" id="KW-0408">Iron</keyword>
<organism evidence="9 10">
    <name type="scientific">Alloalcanivorax gelatiniphagus</name>
    <dbReference type="NCBI Taxonomy" id="1194167"/>
    <lineage>
        <taxon>Bacteria</taxon>
        <taxon>Pseudomonadati</taxon>
        <taxon>Pseudomonadota</taxon>
        <taxon>Gammaproteobacteria</taxon>
        <taxon>Oceanospirillales</taxon>
        <taxon>Alcanivoracaceae</taxon>
        <taxon>Alloalcanivorax</taxon>
    </lineage>
</organism>
<protein>
    <recommendedName>
        <fullName evidence="7 8">Ferrochelatase</fullName>
        <ecNumber evidence="7 8">4.98.1.1</ecNumber>
    </recommendedName>
    <alternativeName>
        <fullName evidence="7">Heme synthase</fullName>
    </alternativeName>
    <alternativeName>
        <fullName evidence="7">Protoheme ferro-lyase</fullName>
    </alternativeName>
</protein>
<evidence type="ECO:0000256" key="6">
    <source>
        <dbReference type="ARBA" id="ARBA00024536"/>
    </source>
</evidence>
<comment type="pathway">
    <text evidence="7 8">Porphyrin-containing compound metabolism; protoheme biosynthesis; protoheme from protoporphyrin-IX: step 1/1.</text>
</comment>
<evidence type="ECO:0000256" key="8">
    <source>
        <dbReference type="RuleBase" id="RU000607"/>
    </source>
</evidence>
<evidence type="ECO:0000313" key="10">
    <source>
        <dbReference type="Proteomes" id="UP000739180"/>
    </source>
</evidence>
<dbReference type="EC" id="4.98.1.1" evidence="7 8"/>
<comment type="catalytic activity">
    <reaction evidence="7 8">
        <text>heme b + 2 H(+) = protoporphyrin IX + Fe(2+)</text>
        <dbReference type="Rhea" id="RHEA:22584"/>
        <dbReference type="ChEBI" id="CHEBI:15378"/>
        <dbReference type="ChEBI" id="CHEBI:29033"/>
        <dbReference type="ChEBI" id="CHEBI:57306"/>
        <dbReference type="ChEBI" id="CHEBI:60344"/>
        <dbReference type="EC" id="4.98.1.1"/>
    </reaction>
</comment>
<sequence length="322" mass="36509">MSASKTAVVVVNLGTPDAPTAPAVRAYLKEFLSDPRVVEAPRWLWFFVLRLVVLPFRPRRVARLYASVWNEDSPIREITERQARELETRLGVTVRYAMRYGRPAMRPLLDELAGEGYDHLVILPLYPQYSGSTTGAVADVVANWMHGRRELPGLSLIRDYWEHPAWVEAMADSIRAFREQHGGADKLVFSFHGIPKEYEDKGDRYGERCRRSAHLIAERLALADDEWAITFQSRFGPKEWLQPYTDKSLEAWAGQGVRSVQLVCPGFSADCLETLEEIDAENREIFLGAGGERFQYIPALNADQGHIEALARIVEENLPKPS</sequence>
<evidence type="ECO:0000313" key="9">
    <source>
        <dbReference type="EMBL" id="TMW12713.1"/>
    </source>
</evidence>
<dbReference type="InterPro" id="IPR001015">
    <property type="entry name" value="Ferrochelatase"/>
</dbReference>
<comment type="function">
    <text evidence="7 8">Catalyzes the ferrous insertion into protoporphyrin IX.</text>
</comment>
<evidence type="ECO:0000256" key="4">
    <source>
        <dbReference type="ARBA" id="ARBA00023239"/>
    </source>
</evidence>
<keyword evidence="5 7" id="KW-0627">Porphyrin biosynthesis</keyword>
<keyword evidence="10" id="KW-1185">Reference proteome</keyword>
<feature type="binding site" evidence="7">
    <location>
        <position position="273"/>
    </location>
    <ligand>
        <name>Fe(2+)</name>
        <dbReference type="ChEBI" id="CHEBI:29033"/>
    </ligand>
</feature>
<dbReference type="GO" id="GO:0016829">
    <property type="term" value="F:lyase activity"/>
    <property type="evidence" value="ECO:0007669"/>
    <property type="project" value="UniProtKB-KW"/>
</dbReference>
<dbReference type="PANTHER" id="PTHR11108:SF1">
    <property type="entry name" value="FERROCHELATASE, MITOCHONDRIAL"/>
    <property type="match status" value="1"/>
</dbReference>
<dbReference type="InterPro" id="IPR033659">
    <property type="entry name" value="Ferrochelatase_N"/>
</dbReference>
<dbReference type="EMBL" id="VCQT01000030">
    <property type="protein sequence ID" value="TMW12713.1"/>
    <property type="molecule type" value="Genomic_DNA"/>
</dbReference>
<evidence type="ECO:0000256" key="7">
    <source>
        <dbReference type="HAMAP-Rule" id="MF_00323"/>
    </source>
</evidence>
<evidence type="ECO:0000256" key="3">
    <source>
        <dbReference type="ARBA" id="ARBA00023133"/>
    </source>
</evidence>
<dbReference type="InterPro" id="IPR033644">
    <property type="entry name" value="Ferrochelatase_C"/>
</dbReference>
<gene>
    <name evidence="7" type="primary">hemH</name>
    <name evidence="9" type="ORF">FGS76_09520</name>
</gene>
<proteinExistence type="inferred from homology"/>
<keyword evidence="7" id="KW-0479">Metal-binding</keyword>
<dbReference type="CDD" id="cd00419">
    <property type="entry name" value="Ferrochelatase_C"/>
    <property type="match status" value="1"/>
</dbReference>
<reference evidence="9 10" key="1">
    <citation type="submission" date="2019-05" db="EMBL/GenBank/DDBJ databases">
        <title>Genome of Alcanivorax gelatiniphagus, an oil degrading marine bacteria.</title>
        <authorList>
            <person name="Kwon K.K."/>
        </authorList>
    </citation>
    <scope>NUCLEOTIDE SEQUENCE [LARGE SCALE GENOMIC DNA]</scope>
    <source>
        <strain evidence="9 10">MEBiC 08158</strain>
    </source>
</reference>
<dbReference type="PANTHER" id="PTHR11108">
    <property type="entry name" value="FERROCHELATASE"/>
    <property type="match status" value="1"/>
</dbReference>
<dbReference type="SUPFAM" id="SSF53800">
    <property type="entry name" value="Chelatase"/>
    <property type="match status" value="1"/>
</dbReference>
<dbReference type="Pfam" id="PF00762">
    <property type="entry name" value="Ferrochelatase"/>
    <property type="match status" value="1"/>
</dbReference>
<accession>A0ABY2XKS3</accession>
<keyword evidence="3 7" id="KW-0350">Heme biosynthesis</keyword>
<name>A0ABY2XKS3_9GAMM</name>
<dbReference type="RefSeq" id="WP_138772402.1">
    <property type="nucleotide sequence ID" value="NZ_JBHSSX010000018.1"/>
</dbReference>
<dbReference type="CDD" id="cd03411">
    <property type="entry name" value="Ferrochelatase_N"/>
    <property type="match status" value="1"/>
</dbReference>
<evidence type="ECO:0000256" key="1">
    <source>
        <dbReference type="ARBA" id="ARBA00007718"/>
    </source>
</evidence>
<feature type="binding site" evidence="7">
    <location>
        <position position="192"/>
    </location>
    <ligand>
        <name>Fe(2+)</name>
        <dbReference type="ChEBI" id="CHEBI:29033"/>
    </ligand>
</feature>
<comment type="caution">
    <text evidence="9">The sequence shown here is derived from an EMBL/GenBank/DDBJ whole genome shotgun (WGS) entry which is preliminary data.</text>
</comment>
<comment type="subcellular location">
    <subcellularLocation>
        <location evidence="7 8">Cytoplasm</location>
    </subcellularLocation>
</comment>
<evidence type="ECO:0000256" key="5">
    <source>
        <dbReference type="ARBA" id="ARBA00023244"/>
    </source>
</evidence>
<keyword evidence="4 7" id="KW-0456">Lyase</keyword>
<dbReference type="Proteomes" id="UP000739180">
    <property type="component" value="Unassembled WGS sequence"/>
</dbReference>
<dbReference type="Gene3D" id="3.40.50.1400">
    <property type="match status" value="2"/>
</dbReference>
<dbReference type="HAMAP" id="MF_00323">
    <property type="entry name" value="Ferrochelatase"/>
    <property type="match status" value="1"/>
</dbReference>
<keyword evidence="7 8" id="KW-0963">Cytoplasm</keyword>
<comment type="catalytic activity">
    <reaction evidence="6">
        <text>Fe-coproporphyrin III + 2 H(+) = coproporphyrin III + Fe(2+)</text>
        <dbReference type="Rhea" id="RHEA:49572"/>
        <dbReference type="ChEBI" id="CHEBI:15378"/>
        <dbReference type="ChEBI" id="CHEBI:29033"/>
        <dbReference type="ChEBI" id="CHEBI:68438"/>
        <dbReference type="ChEBI" id="CHEBI:131725"/>
        <dbReference type="EC" id="4.99.1.9"/>
    </reaction>
    <physiologicalReaction direction="right-to-left" evidence="6">
        <dbReference type="Rhea" id="RHEA:49574"/>
    </physiologicalReaction>
</comment>
<comment type="similarity">
    <text evidence="1 7 8">Belongs to the ferrochelatase family.</text>
</comment>
<evidence type="ECO:0000256" key="2">
    <source>
        <dbReference type="ARBA" id="ARBA00023004"/>
    </source>
</evidence>
<dbReference type="NCBIfam" id="TIGR00109">
    <property type="entry name" value="hemH"/>
    <property type="match status" value="1"/>
</dbReference>
<dbReference type="PROSITE" id="PS00534">
    <property type="entry name" value="FERROCHELATASE"/>
    <property type="match status" value="1"/>
</dbReference>